<comment type="subcellular location">
    <subcellularLocation>
        <location evidence="1">Membrane</location>
        <topology evidence="1">Multi-pass membrane protein</topology>
    </subcellularLocation>
</comment>
<accession>A0A1T2XAC8</accession>
<keyword evidence="3 5" id="KW-1133">Transmembrane helix</keyword>
<dbReference type="GO" id="GO:0009403">
    <property type="term" value="P:toxin biosynthetic process"/>
    <property type="evidence" value="ECO:0007669"/>
    <property type="project" value="InterPro"/>
</dbReference>
<evidence type="ECO:0008006" key="8">
    <source>
        <dbReference type="Google" id="ProtNLM"/>
    </source>
</evidence>
<gene>
    <name evidence="6" type="ORF">BVG16_16630</name>
</gene>
<dbReference type="OrthoDB" id="1809613at2"/>
<feature type="transmembrane region" description="Helical" evidence="5">
    <location>
        <begin position="6"/>
        <end position="23"/>
    </location>
</feature>
<organism evidence="6 7">
    <name type="scientific">Paenibacillus selenitireducens</name>
    <dbReference type="NCBI Taxonomy" id="1324314"/>
    <lineage>
        <taxon>Bacteria</taxon>
        <taxon>Bacillati</taxon>
        <taxon>Bacillota</taxon>
        <taxon>Bacilli</taxon>
        <taxon>Bacillales</taxon>
        <taxon>Paenibacillaceae</taxon>
        <taxon>Paenibacillus</taxon>
    </lineage>
</organism>
<evidence type="ECO:0000256" key="1">
    <source>
        <dbReference type="ARBA" id="ARBA00004141"/>
    </source>
</evidence>
<dbReference type="PANTHER" id="PTHR37306">
    <property type="entry name" value="COLICIN V PRODUCTION PROTEIN"/>
    <property type="match status" value="1"/>
</dbReference>
<dbReference type="PANTHER" id="PTHR37306:SF1">
    <property type="entry name" value="COLICIN V PRODUCTION PROTEIN"/>
    <property type="match status" value="1"/>
</dbReference>
<dbReference type="InterPro" id="IPR003825">
    <property type="entry name" value="Colicin-V_CvpA"/>
</dbReference>
<dbReference type="STRING" id="1324314.BVG16_16630"/>
<sequence length="166" mass="18705">MHLNFIDYIWLGIAILFGVYGYVRGFVNSFLSVVGLCFSFMISILYYQRLSVWLGKTTGLNVTFSSILAFIALFIITKYVLVLAGGFLNFLAKVPGIHRLNRWIGAVFGLFEWGVISIIVIYLARYMKAPEVKSALADSWVSHQVTLYTPDIITATAQFITRLTQS</sequence>
<dbReference type="Proteomes" id="UP000190188">
    <property type="component" value="Unassembled WGS sequence"/>
</dbReference>
<evidence type="ECO:0000256" key="3">
    <source>
        <dbReference type="ARBA" id="ARBA00022989"/>
    </source>
</evidence>
<keyword evidence="2 5" id="KW-0812">Transmembrane</keyword>
<dbReference type="AlphaFoldDB" id="A0A1T2XAC8"/>
<feature type="transmembrane region" description="Helical" evidence="5">
    <location>
        <begin position="67"/>
        <end position="91"/>
    </location>
</feature>
<dbReference type="Pfam" id="PF02674">
    <property type="entry name" value="Colicin_V"/>
    <property type="match status" value="1"/>
</dbReference>
<comment type="caution">
    <text evidence="6">The sequence shown here is derived from an EMBL/GenBank/DDBJ whole genome shotgun (WGS) entry which is preliminary data.</text>
</comment>
<keyword evidence="7" id="KW-1185">Reference proteome</keyword>
<feature type="transmembrane region" description="Helical" evidence="5">
    <location>
        <begin position="103"/>
        <end position="124"/>
    </location>
</feature>
<dbReference type="EMBL" id="MSZX01000006">
    <property type="protein sequence ID" value="OPA76790.1"/>
    <property type="molecule type" value="Genomic_DNA"/>
</dbReference>
<keyword evidence="4 5" id="KW-0472">Membrane</keyword>
<evidence type="ECO:0000256" key="5">
    <source>
        <dbReference type="SAM" id="Phobius"/>
    </source>
</evidence>
<proteinExistence type="predicted"/>
<feature type="transmembrane region" description="Helical" evidence="5">
    <location>
        <begin position="30"/>
        <end position="47"/>
    </location>
</feature>
<dbReference type="GO" id="GO:0016020">
    <property type="term" value="C:membrane"/>
    <property type="evidence" value="ECO:0007669"/>
    <property type="project" value="UniProtKB-SubCell"/>
</dbReference>
<reference evidence="6 7" key="1">
    <citation type="submission" date="2017-01" db="EMBL/GenBank/DDBJ databases">
        <title>Genome analysis of Paenibacillus selenitrireducens ES3-24.</title>
        <authorList>
            <person name="Xu D."/>
            <person name="Yao R."/>
            <person name="Zheng S."/>
        </authorList>
    </citation>
    <scope>NUCLEOTIDE SEQUENCE [LARGE SCALE GENOMIC DNA]</scope>
    <source>
        <strain evidence="6 7">ES3-24</strain>
    </source>
</reference>
<evidence type="ECO:0000256" key="2">
    <source>
        <dbReference type="ARBA" id="ARBA00022692"/>
    </source>
</evidence>
<dbReference type="RefSeq" id="WP_078499806.1">
    <property type="nucleotide sequence ID" value="NZ_MSZX01000006.1"/>
</dbReference>
<name>A0A1T2XAC8_9BACL</name>
<evidence type="ECO:0000313" key="7">
    <source>
        <dbReference type="Proteomes" id="UP000190188"/>
    </source>
</evidence>
<evidence type="ECO:0000256" key="4">
    <source>
        <dbReference type="ARBA" id="ARBA00023136"/>
    </source>
</evidence>
<protein>
    <recommendedName>
        <fullName evidence="8">Colicin V production protein</fullName>
    </recommendedName>
</protein>
<evidence type="ECO:0000313" key="6">
    <source>
        <dbReference type="EMBL" id="OPA76790.1"/>
    </source>
</evidence>